<name>A0A238J9X0_9RHOB</name>
<evidence type="ECO:0000313" key="3">
    <source>
        <dbReference type="Proteomes" id="UP000225972"/>
    </source>
</evidence>
<dbReference type="AlphaFoldDB" id="A0A238J9X0"/>
<gene>
    <name evidence="2" type="ORF">TRP8649_00827</name>
</gene>
<reference evidence="3" key="1">
    <citation type="submission" date="2017-05" db="EMBL/GenBank/DDBJ databases">
        <authorList>
            <person name="Rodrigo-Torres L."/>
            <person name="Arahal R. D."/>
            <person name="Lucena T."/>
        </authorList>
    </citation>
    <scope>NUCLEOTIDE SEQUENCE [LARGE SCALE GENOMIC DNA]</scope>
    <source>
        <strain evidence="3">CECT 8649</strain>
    </source>
</reference>
<dbReference type="Proteomes" id="UP000225972">
    <property type="component" value="Unassembled WGS sequence"/>
</dbReference>
<evidence type="ECO:0000313" key="2">
    <source>
        <dbReference type="EMBL" id="SMX26742.1"/>
    </source>
</evidence>
<accession>A0A238J9X0</accession>
<keyword evidence="3" id="KW-1185">Reference proteome</keyword>
<protein>
    <submittedName>
        <fullName evidence="2">Uncharacterized protein</fullName>
    </submittedName>
</protein>
<dbReference type="RefSeq" id="WP_099242790.1">
    <property type="nucleotide sequence ID" value="NZ_FXXP01000001.1"/>
</dbReference>
<proteinExistence type="predicted"/>
<sequence length="215" mass="23342">MFKPPFAAALAASVFSSLLGATEVSADSVDPKTVLVIYTAGSYPENVIGSLVKLSPELQDVDMKNAYADLPFGGVNQPRKCDMYKIGTKAQPVLAAVCNTLFWTEADQAAVAKVTDSVLFLFSVSDGSDSTSERGIKILRDHKMKADGIFYVDHAAVDDEELYEYVMSGYQDVLSMNDLENLPLVKDSPRSGAVSYPSYWSEPEILTGVMKMLAD</sequence>
<keyword evidence="1" id="KW-0732">Signal</keyword>
<feature type="signal peptide" evidence="1">
    <location>
        <begin position="1"/>
        <end position="26"/>
    </location>
</feature>
<dbReference type="EMBL" id="FXXP01000001">
    <property type="protein sequence ID" value="SMX26742.1"/>
    <property type="molecule type" value="Genomic_DNA"/>
</dbReference>
<evidence type="ECO:0000256" key="1">
    <source>
        <dbReference type="SAM" id="SignalP"/>
    </source>
</evidence>
<feature type="chain" id="PRO_5012624544" evidence="1">
    <location>
        <begin position="27"/>
        <end position="215"/>
    </location>
</feature>
<organism evidence="2 3">
    <name type="scientific">Pelagimonas phthalicica</name>
    <dbReference type="NCBI Taxonomy" id="1037362"/>
    <lineage>
        <taxon>Bacteria</taxon>
        <taxon>Pseudomonadati</taxon>
        <taxon>Pseudomonadota</taxon>
        <taxon>Alphaproteobacteria</taxon>
        <taxon>Rhodobacterales</taxon>
        <taxon>Roseobacteraceae</taxon>
        <taxon>Pelagimonas</taxon>
    </lineage>
</organism>